<evidence type="ECO:0000313" key="2">
    <source>
        <dbReference type="EMBL" id="ROU09363.1"/>
    </source>
</evidence>
<feature type="compositionally biased region" description="Pro residues" evidence="1">
    <location>
        <begin position="9"/>
        <end position="22"/>
    </location>
</feature>
<dbReference type="Proteomes" id="UP000275910">
    <property type="component" value="Unassembled WGS sequence"/>
</dbReference>
<gene>
    <name evidence="2" type="ORF">D9T17_00600</name>
</gene>
<dbReference type="AlphaFoldDB" id="A0A3N2RPG1"/>
<sequence length="459" mass="46343">MGDPNRVANPPPPSNQVPPEPNPTTILGPGRATAGVDPPIPPLAGSGQGAALGGLFINDRLFTYRFERDLSPVPGGHVVSTGAALTGLNGATTRLEAGSSTGAYTLAVSGDPRIGSAVGALRVGDGINSATLGGAINPATGAHMVFGGLQFDRDSIAARYGWDRNGSTVGVDGRLGLSGGTALTGAYEYASAADRHRVSLGYEGGKAGPNLGTGAAWAPNGVNFNAFANVPVGGGEHPWRLGASGAYDTGTRQGNALATLTAPNFLAPNLNLDVSAGANIRDGRIAGPQIDTRLRYEPPDAGGANAFIRFQGNQDRQAVTFGLSFPLGGDAPRARRPSDEGLPGQQVPPPPDRRSANEPQTRGLDAAPSEPRIGPPAPADGGARRPGDLSSLLHDLGNGDCTALAAAAALGPGQELRRAAVAEADRQQVQEATAAPTQTAQVQAPEPPGAPSRGARSLG</sequence>
<feature type="compositionally biased region" description="Basic and acidic residues" evidence="1">
    <location>
        <begin position="419"/>
        <end position="428"/>
    </location>
</feature>
<accession>A0A3N2RPG1</accession>
<reference evidence="2 3" key="1">
    <citation type="submission" date="2018-10" db="EMBL/GenBank/DDBJ databases">
        <title>The genome of Lysobacter enzymogenes OH11.</title>
        <authorList>
            <person name="Liu F."/>
            <person name="Zhao Y."/>
            <person name="Qian G."/>
            <person name="Chen Y."/>
            <person name="Xu H."/>
        </authorList>
    </citation>
    <scope>NUCLEOTIDE SEQUENCE [LARGE SCALE GENOMIC DNA]</scope>
    <source>
        <strain evidence="2 3">OH11</strain>
    </source>
</reference>
<comment type="caution">
    <text evidence="2">The sequence shown here is derived from an EMBL/GenBank/DDBJ whole genome shotgun (WGS) entry which is preliminary data.</text>
</comment>
<proteinExistence type="predicted"/>
<evidence type="ECO:0000256" key="1">
    <source>
        <dbReference type="SAM" id="MobiDB-lite"/>
    </source>
</evidence>
<evidence type="ECO:0000313" key="3">
    <source>
        <dbReference type="Proteomes" id="UP000275910"/>
    </source>
</evidence>
<feature type="region of interest" description="Disordered" evidence="1">
    <location>
        <begin position="322"/>
        <end position="391"/>
    </location>
</feature>
<protein>
    <submittedName>
        <fullName evidence="2">Uncharacterized protein</fullName>
    </submittedName>
</protein>
<feature type="region of interest" description="Disordered" evidence="1">
    <location>
        <begin position="419"/>
        <end position="459"/>
    </location>
</feature>
<organism evidence="2 3">
    <name type="scientific">Lysobacter enzymogenes</name>
    <dbReference type="NCBI Taxonomy" id="69"/>
    <lineage>
        <taxon>Bacteria</taxon>
        <taxon>Pseudomonadati</taxon>
        <taxon>Pseudomonadota</taxon>
        <taxon>Gammaproteobacteria</taxon>
        <taxon>Lysobacterales</taxon>
        <taxon>Lysobacteraceae</taxon>
        <taxon>Lysobacter</taxon>
    </lineage>
</organism>
<feature type="compositionally biased region" description="Low complexity" evidence="1">
    <location>
        <begin position="429"/>
        <end position="444"/>
    </location>
</feature>
<dbReference type="EMBL" id="RCTY01000001">
    <property type="protein sequence ID" value="ROU09363.1"/>
    <property type="molecule type" value="Genomic_DNA"/>
</dbReference>
<feature type="region of interest" description="Disordered" evidence="1">
    <location>
        <begin position="1"/>
        <end position="37"/>
    </location>
</feature>
<name>A0A3N2RPG1_LYSEN</name>
<dbReference type="RefSeq" id="WP_123645583.1">
    <property type="nucleotide sequence ID" value="NZ_RCTY01000001.1"/>
</dbReference>